<dbReference type="GO" id="GO:0000444">
    <property type="term" value="C:MIS12/MIND type complex"/>
    <property type="evidence" value="ECO:0007669"/>
    <property type="project" value="InterPro"/>
</dbReference>
<feature type="compositionally biased region" description="Pro residues" evidence="2">
    <location>
        <begin position="91"/>
        <end position="101"/>
    </location>
</feature>
<protein>
    <submittedName>
        <fullName evidence="3">Mis12-Mtw1 protein family-domain-containing protein</fullName>
    </submittedName>
</protein>
<feature type="region of interest" description="Disordered" evidence="2">
    <location>
        <begin position="36"/>
        <end position="260"/>
    </location>
</feature>
<keyword evidence="1" id="KW-0175">Coiled coil</keyword>
<proteinExistence type="predicted"/>
<reference evidence="3" key="1">
    <citation type="submission" date="2023-06" db="EMBL/GenBank/DDBJ databases">
        <title>Genome-scale phylogeny and comparative genomics of the fungal order Sordariales.</title>
        <authorList>
            <consortium name="Lawrence Berkeley National Laboratory"/>
            <person name="Hensen N."/>
            <person name="Bonometti L."/>
            <person name="Westerberg I."/>
            <person name="Brannstrom I.O."/>
            <person name="Guillou S."/>
            <person name="Cros-Aarteil S."/>
            <person name="Calhoun S."/>
            <person name="Haridas S."/>
            <person name="Kuo A."/>
            <person name="Mondo S."/>
            <person name="Pangilinan J."/>
            <person name="Riley R."/>
            <person name="LaButti K."/>
            <person name="Andreopoulos B."/>
            <person name="Lipzen A."/>
            <person name="Chen C."/>
            <person name="Yanf M."/>
            <person name="Daum C."/>
            <person name="Ng V."/>
            <person name="Clum A."/>
            <person name="Steindorff A."/>
            <person name="Ohm R."/>
            <person name="Martin F."/>
            <person name="Silar P."/>
            <person name="Natvig D."/>
            <person name="Lalanne C."/>
            <person name="Gautier V."/>
            <person name="Ament-velasquez S.L."/>
            <person name="Kruys A."/>
            <person name="Hutchinson M.I."/>
            <person name="Powell A.J."/>
            <person name="Barry K."/>
            <person name="Miller A.N."/>
            <person name="Grigoriev I.V."/>
            <person name="Debuchy R."/>
            <person name="Gladieux P."/>
            <person name="Thoren M.H."/>
            <person name="Johannesson H."/>
        </authorList>
    </citation>
    <scope>NUCLEOTIDE SEQUENCE</scope>
    <source>
        <strain evidence="3">SMH3187-1</strain>
    </source>
</reference>
<accession>A0AA40EKR1</accession>
<feature type="compositionally biased region" description="Low complexity" evidence="2">
    <location>
        <begin position="59"/>
        <end position="73"/>
    </location>
</feature>
<sequence>MTTLVQTRQPLLVLDMSNQPERRKSKRLAAASVYDEQDGDFLFTRGSKRVKTGTESESPAATAVATTAPRTAPKSVGRPPKTNSKRRASPSSPPPPPPPVAQPKAAPAATRRTSKRKSSLAAAPPATDAVAPRPRGRPKKSDLAERIPEEKEEERERAPPPPKSTRTNGRRATRERVEADESMELVAATPDGEGRPVEEERSYESQQIALPFSDTPIINRNKELRKKGGASGARRSSLGMRGRRASSLIDNGHNALPHREVDPSEFYKHIEAEGLSEPRRMKQLLIWCGERSLSEKPPHGSHGSSAVLGARAIQDQLLKDFGSRSEFSDWFSREEEPKRPVVLRPNPRNIEHDAKIAELEARIERLKEEKRAWQALGKPLPEVEPLYPDDDPRKAPLPDESLLDPEEAKILAALTNPETAFGSFKRQTRSRLQNLQADLEFKVDYLADSVHKLDQRVVTAAREADEVLALSASRLKLRDEREKAAVGTKELPTMEVLRSLGRILPEGAG</sequence>
<dbReference type="AlphaFoldDB" id="A0AA40EKR1"/>
<dbReference type="Proteomes" id="UP001172155">
    <property type="component" value="Unassembled WGS sequence"/>
</dbReference>
<dbReference type="InterPro" id="IPR017956">
    <property type="entry name" value="AT_hook_DNA-bd_motif"/>
</dbReference>
<evidence type="ECO:0000256" key="1">
    <source>
        <dbReference type="SAM" id="Coils"/>
    </source>
</evidence>
<feature type="compositionally biased region" description="Low complexity" evidence="2">
    <location>
        <begin position="121"/>
        <end position="133"/>
    </location>
</feature>
<feature type="coiled-coil region" evidence="1">
    <location>
        <begin position="349"/>
        <end position="376"/>
    </location>
</feature>
<evidence type="ECO:0000313" key="3">
    <source>
        <dbReference type="EMBL" id="KAK0741156.1"/>
    </source>
</evidence>
<dbReference type="EMBL" id="JAUKUD010000006">
    <property type="protein sequence ID" value="KAK0741156.1"/>
    <property type="molecule type" value="Genomic_DNA"/>
</dbReference>
<dbReference type="PANTHER" id="PTHR14778">
    <property type="entry name" value="KINETOCHORE-ASSOCIATED PROTEIN DSN1 HOMOLOG"/>
    <property type="match status" value="1"/>
</dbReference>
<dbReference type="InterPro" id="IPR013218">
    <property type="entry name" value="Dsn1/Mis13"/>
</dbReference>
<dbReference type="GO" id="GO:0003677">
    <property type="term" value="F:DNA binding"/>
    <property type="evidence" value="ECO:0007669"/>
    <property type="project" value="InterPro"/>
</dbReference>
<name>A0AA40EKR1_9PEZI</name>
<dbReference type="GO" id="GO:0051301">
    <property type="term" value="P:cell division"/>
    <property type="evidence" value="ECO:0007669"/>
    <property type="project" value="InterPro"/>
</dbReference>
<evidence type="ECO:0000256" key="2">
    <source>
        <dbReference type="SAM" id="MobiDB-lite"/>
    </source>
</evidence>
<feature type="compositionally biased region" description="Low complexity" evidence="2">
    <location>
        <begin position="102"/>
        <end position="111"/>
    </location>
</feature>
<feature type="compositionally biased region" description="Basic and acidic residues" evidence="2">
    <location>
        <begin position="139"/>
        <end position="158"/>
    </location>
</feature>
<dbReference type="GO" id="GO:0007059">
    <property type="term" value="P:chromosome segregation"/>
    <property type="evidence" value="ECO:0007669"/>
    <property type="project" value="InterPro"/>
</dbReference>
<feature type="compositionally biased region" description="Basic and acidic residues" evidence="2">
    <location>
        <begin position="192"/>
        <end position="203"/>
    </location>
</feature>
<dbReference type="SMART" id="SM00384">
    <property type="entry name" value="AT_hook"/>
    <property type="match status" value="2"/>
</dbReference>
<keyword evidence="4" id="KW-1185">Reference proteome</keyword>
<organism evidence="3 4">
    <name type="scientific">Schizothecium vesticola</name>
    <dbReference type="NCBI Taxonomy" id="314040"/>
    <lineage>
        <taxon>Eukaryota</taxon>
        <taxon>Fungi</taxon>
        <taxon>Dikarya</taxon>
        <taxon>Ascomycota</taxon>
        <taxon>Pezizomycotina</taxon>
        <taxon>Sordariomycetes</taxon>
        <taxon>Sordariomycetidae</taxon>
        <taxon>Sordariales</taxon>
        <taxon>Schizotheciaceae</taxon>
        <taxon>Schizothecium</taxon>
    </lineage>
</organism>
<dbReference type="Pfam" id="PF08202">
    <property type="entry name" value="MIS13"/>
    <property type="match status" value="1"/>
</dbReference>
<comment type="caution">
    <text evidence="3">The sequence shown here is derived from an EMBL/GenBank/DDBJ whole genome shotgun (WGS) entry which is preliminary data.</text>
</comment>
<evidence type="ECO:0000313" key="4">
    <source>
        <dbReference type="Proteomes" id="UP001172155"/>
    </source>
</evidence>
<dbReference type="PANTHER" id="PTHR14778:SF2">
    <property type="entry name" value="KINETOCHORE-ASSOCIATED PROTEIN DSN1 HOMOLOG"/>
    <property type="match status" value="1"/>
</dbReference>
<gene>
    <name evidence="3" type="ORF">B0T18DRAFT_393828</name>
</gene>